<dbReference type="Proteomes" id="UP001548713">
    <property type="component" value="Unassembled WGS sequence"/>
</dbReference>
<keyword evidence="3" id="KW-1185">Reference proteome</keyword>
<name>A0ABV2CYH0_9SPHN</name>
<dbReference type="RefSeq" id="WP_353983117.1">
    <property type="nucleotide sequence ID" value="NZ_JBEWLY010000008.1"/>
</dbReference>
<evidence type="ECO:0000313" key="3">
    <source>
        <dbReference type="Proteomes" id="UP001548713"/>
    </source>
</evidence>
<sequence length="99" mass="10707">MLKKIGRLFVIKTRLEAFMIIFALALGAVERGGAYLEHYPGIGGKLLFLACTGSVFMAGAKILDCLRYEQRAVAAYGDSHTTGDAKPSMPDDCQTHSLP</sequence>
<proteinExistence type="predicted"/>
<comment type="caution">
    <text evidence="2">The sequence shown here is derived from an EMBL/GenBank/DDBJ whole genome shotgun (WGS) entry which is preliminary data.</text>
</comment>
<evidence type="ECO:0000313" key="2">
    <source>
        <dbReference type="EMBL" id="MET1754646.1"/>
    </source>
</evidence>
<evidence type="ECO:0008006" key="4">
    <source>
        <dbReference type="Google" id="ProtNLM"/>
    </source>
</evidence>
<accession>A0ABV2CYH0</accession>
<organism evidence="2 3">
    <name type="scientific">Novosphingobium kalidii</name>
    <dbReference type="NCBI Taxonomy" id="3230299"/>
    <lineage>
        <taxon>Bacteria</taxon>
        <taxon>Pseudomonadati</taxon>
        <taxon>Pseudomonadota</taxon>
        <taxon>Alphaproteobacteria</taxon>
        <taxon>Sphingomonadales</taxon>
        <taxon>Sphingomonadaceae</taxon>
        <taxon>Novosphingobium</taxon>
    </lineage>
</organism>
<reference evidence="2 3" key="1">
    <citation type="submission" date="2024-07" db="EMBL/GenBank/DDBJ databases">
        <title>Novosphingobium kalidii RD2P27.</title>
        <authorList>
            <person name="Sun J.-Q."/>
        </authorList>
    </citation>
    <scope>NUCLEOTIDE SEQUENCE [LARGE SCALE GENOMIC DNA]</scope>
    <source>
        <strain evidence="2 3">RD2P27</strain>
    </source>
</reference>
<protein>
    <recommendedName>
        <fullName evidence="4">YiaAB two helix domain-containing protein</fullName>
    </recommendedName>
</protein>
<gene>
    <name evidence="2" type="ORF">ABVV53_04115</name>
</gene>
<evidence type="ECO:0000256" key="1">
    <source>
        <dbReference type="SAM" id="MobiDB-lite"/>
    </source>
</evidence>
<feature type="region of interest" description="Disordered" evidence="1">
    <location>
        <begin position="79"/>
        <end position="99"/>
    </location>
</feature>
<dbReference type="EMBL" id="JBEWLY010000008">
    <property type="protein sequence ID" value="MET1754646.1"/>
    <property type="molecule type" value="Genomic_DNA"/>
</dbReference>